<dbReference type="Proteomes" id="UP001071777">
    <property type="component" value="Unassembled WGS sequence"/>
</dbReference>
<name>A0ABQ8P5W3_9CRYT</name>
<protein>
    <submittedName>
        <fullName evidence="2">Signal peptide containing protein</fullName>
    </submittedName>
</protein>
<feature type="chain" id="PRO_5047402732" evidence="1">
    <location>
        <begin position="23"/>
        <end position="184"/>
    </location>
</feature>
<accession>A0ABQ8P5W3</accession>
<evidence type="ECO:0000256" key="1">
    <source>
        <dbReference type="SAM" id="SignalP"/>
    </source>
</evidence>
<reference evidence="2" key="1">
    <citation type="submission" date="2022-10" db="EMBL/GenBank/DDBJ databases">
        <title>Adaptive evolution leads to modifications in subtelomeric GC content in a zoonotic Cryptosporidium species.</title>
        <authorList>
            <person name="Li J."/>
            <person name="Feng Y."/>
            <person name="Xiao L."/>
        </authorList>
    </citation>
    <scope>NUCLEOTIDE SEQUENCE</scope>
    <source>
        <strain evidence="2">25894</strain>
    </source>
</reference>
<keyword evidence="1" id="KW-0732">Signal</keyword>
<proteinExistence type="predicted"/>
<gene>
    <name evidence="2" type="ORF">OJ252_2213</name>
</gene>
<organism evidence="2 3">
    <name type="scientific">Cryptosporidium canis</name>
    <dbReference type="NCBI Taxonomy" id="195482"/>
    <lineage>
        <taxon>Eukaryota</taxon>
        <taxon>Sar</taxon>
        <taxon>Alveolata</taxon>
        <taxon>Apicomplexa</taxon>
        <taxon>Conoidasida</taxon>
        <taxon>Coccidia</taxon>
        <taxon>Eucoccidiorida</taxon>
        <taxon>Eimeriorina</taxon>
        <taxon>Cryptosporidiidae</taxon>
        <taxon>Cryptosporidium</taxon>
    </lineage>
</organism>
<feature type="signal peptide" evidence="1">
    <location>
        <begin position="1"/>
        <end position="22"/>
    </location>
</feature>
<evidence type="ECO:0000313" key="3">
    <source>
        <dbReference type="Proteomes" id="UP001071777"/>
    </source>
</evidence>
<comment type="caution">
    <text evidence="2">The sequence shown here is derived from an EMBL/GenBank/DDBJ whole genome shotgun (WGS) entry which is preliminary data.</text>
</comment>
<keyword evidence="3" id="KW-1185">Reference proteome</keyword>
<evidence type="ECO:0000313" key="2">
    <source>
        <dbReference type="EMBL" id="KAJ1609425.1"/>
    </source>
</evidence>
<sequence length="184" mass="20923">MKNNFIFFICILVGTIWSPALAFSNGGLSASRIFSAGSIKLDGLLASKEYFLLDPANFWSHNSTTQVETKAPISRSEFLVVNAPSIGIEELIFIKNEKDDGTVFYSHKLHSFLTYTLECTKIGRVEGWVLRQPASDIAYGFLINSEDQLSNNCKRSLMPYELEKWYNSLNQQIRDMFVTQIWTT</sequence>
<dbReference type="EMBL" id="JAPCXB010000082">
    <property type="protein sequence ID" value="KAJ1609425.1"/>
    <property type="molecule type" value="Genomic_DNA"/>
</dbReference>